<dbReference type="InterPro" id="IPR010129">
    <property type="entry name" value="T1SS_HlyD"/>
</dbReference>
<evidence type="ECO:0000256" key="9">
    <source>
        <dbReference type="RuleBase" id="RU365093"/>
    </source>
</evidence>
<dbReference type="PANTHER" id="PTHR30386">
    <property type="entry name" value="MEMBRANE FUSION SUBUNIT OF EMRAB-TOLC MULTIDRUG EFFLUX PUMP"/>
    <property type="match status" value="1"/>
</dbReference>
<feature type="domain" description="AprE-like beta-barrel" evidence="12">
    <location>
        <begin position="348"/>
        <end position="444"/>
    </location>
</feature>
<dbReference type="GO" id="GO:0015031">
    <property type="term" value="P:protein transport"/>
    <property type="evidence" value="ECO:0007669"/>
    <property type="project" value="InterPro"/>
</dbReference>
<evidence type="ECO:0000313" key="13">
    <source>
        <dbReference type="EMBL" id="TNM63594.1"/>
    </source>
</evidence>
<dbReference type="Proteomes" id="UP000311605">
    <property type="component" value="Unassembled WGS sequence"/>
</dbReference>
<protein>
    <recommendedName>
        <fullName evidence="9">Membrane fusion protein (MFP) family protein</fullName>
    </recommendedName>
</protein>
<evidence type="ECO:0000256" key="8">
    <source>
        <dbReference type="ARBA" id="ARBA00023136"/>
    </source>
</evidence>
<keyword evidence="10" id="KW-0175">Coiled coil</keyword>
<dbReference type="RefSeq" id="WP_139676502.1">
    <property type="nucleotide sequence ID" value="NZ_VDMN01000002.1"/>
</dbReference>
<keyword evidence="7" id="KW-1133">Transmembrane helix</keyword>
<dbReference type="EMBL" id="VDMN01000002">
    <property type="protein sequence ID" value="TNM63594.1"/>
    <property type="molecule type" value="Genomic_DNA"/>
</dbReference>
<evidence type="ECO:0000256" key="10">
    <source>
        <dbReference type="SAM" id="Coils"/>
    </source>
</evidence>
<evidence type="ECO:0000256" key="1">
    <source>
        <dbReference type="ARBA" id="ARBA00004377"/>
    </source>
</evidence>
<evidence type="ECO:0000256" key="4">
    <source>
        <dbReference type="ARBA" id="ARBA00022475"/>
    </source>
</evidence>
<comment type="caution">
    <text evidence="13">The sequence shown here is derived from an EMBL/GenBank/DDBJ whole genome shotgun (WGS) entry which is preliminary data.</text>
</comment>
<keyword evidence="14" id="KW-1185">Reference proteome</keyword>
<dbReference type="Gene3D" id="2.40.30.170">
    <property type="match status" value="1"/>
</dbReference>
<accession>A0A5C4XMA8</accession>
<keyword evidence="6" id="KW-0812">Transmembrane</keyword>
<evidence type="ECO:0000259" key="11">
    <source>
        <dbReference type="Pfam" id="PF25994"/>
    </source>
</evidence>
<dbReference type="NCBIfam" id="TIGR01843">
    <property type="entry name" value="type_I_hlyD"/>
    <property type="match status" value="1"/>
</dbReference>
<keyword evidence="5 9" id="KW-0997">Cell inner membrane</keyword>
<evidence type="ECO:0000256" key="5">
    <source>
        <dbReference type="ARBA" id="ARBA00022519"/>
    </source>
</evidence>
<evidence type="ECO:0000256" key="7">
    <source>
        <dbReference type="ARBA" id="ARBA00022989"/>
    </source>
</evidence>
<dbReference type="InterPro" id="IPR050739">
    <property type="entry name" value="MFP"/>
</dbReference>
<dbReference type="InterPro" id="IPR058982">
    <property type="entry name" value="Beta-barrel_AprE"/>
</dbReference>
<proteinExistence type="inferred from homology"/>
<reference evidence="13 14" key="1">
    <citation type="submission" date="2019-06" db="EMBL/GenBank/DDBJ databases">
        <title>The draft genome of Rhizobium smilacinae PTYR-5.</title>
        <authorList>
            <person name="Liu L."/>
            <person name="Li L."/>
            <person name="Zhang X."/>
        </authorList>
    </citation>
    <scope>NUCLEOTIDE SEQUENCE [LARGE SCALE GENOMIC DNA]</scope>
    <source>
        <strain evidence="13 14">PTYR-5</strain>
    </source>
</reference>
<evidence type="ECO:0000256" key="6">
    <source>
        <dbReference type="ARBA" id="ARBA00022692"/>
    </source>
</evidence>
<feature type="domain" description="AprE-like long alpha-helical hairpin" evidence="11">
    <location>
        <begin position="126"/>
        <end position="301"/>
    </location>
</feature>
<dbReference type="PANTHER" id="PTHR30386:SF26">
    <property type="entry name" value="TRANSPORT PROTEIN COMB"/>
    <property type="match status" value="1"/>
</dbReference>
<dbReference type="PRINTS" id="PR01490">
    <property type="entry name" value="RTXTOXIND"/>
</dbReference>
<dbReference type="GO" id="GO:0005886">
    <property type="term" value="C:plasma membrane"/>
    <property type="evidence" value="ECO:0007669"/>
    <property type="project" value="UniProtKB-SubCell"/>
</dbReference>
<feature type="coiled-coil region" evidence="10">
    <location>
        <begin position="249"/>
        <end position="305"/>
    </location>
</feature>
<dbReference type="InterPro" id="IPR058781">
    <property type="entry name" value="HH_AprE-like"/>
</dbReference>
<evidence type="ECO:0000256" key="3">
    <source>
        <dbReference type="ARBA" id="ARBA00022448"/>
    </source>
</evidence>
<evidence type="ECO:0000313" key="14">
    <source>
        <dbReference type="Proteomes" id="UP000311605"/>
    </source>
</evidence>
<keyword evidence="3 9" id="KW-0813">Transport</keyword>
<name>A0A5C4XMA8_9HYPH</name>
<dbReference type="Pfam" id="PF25994">
    <property type="entry name" value="HH_AprE"/>
    <property type="match status" value="1"/>
</dbReference>
<keyword evidence="4 9" id="KW-1003">Cell membrane</keyword>
<dbReference type="OrthoDB" id="9810980at2"/>
<evidence type="ECO:0000259" key="12">
    <source>
        <dbReference type="Pfam" id="PF26002"/>
    </source>
</evidence>
<comment type="subcellular location">
    <subcellularLocation>
        <location evidence="1 9">Cell inner membrane</location>
        <topology evidence="1 9">Single-pass membrane protein</topology>
    </subcellularLocation>
</comment>
<keyword evidence="8" id="KW-0472">Membrane</keyword>
<dbReference type="AlphaFoldDB" id="A0A5C4XMA8"/>
<organism evidence="13 14">
    <name type="scientific">Aliirhizobium smilacinae</name>
    <dbReference type="NCBI Taxonomy" id="1395944"/>
    <lineage>
        <taxon>Bacteria</taxon>
        <taxon>Pseudomonadati</taxon>
        <taxon>Pseudomonadota</taxon>
        <taxon>Alphaproteobacteria</taxon>
        <taxon>Hyphomicrobiales</taxon>
        <taxon>Rhizobiaceae</taxon>
        <taxon>Aliirhizobium</taxon>
    </lineage>
</organism>
<sequence length="467" mass="51113">MTPAPQGENLPVPISKRGSALVSKQQLSAVIIDFQSDAVELEERPPPRVAKVTLYALSTLIGAIILWTSVSEVDEVVVATGKLVTSQPTMVVQPLETSIIRTLDVTVGEIVHAGQNLATLDPTFSEADVVQQRSRLNAFDAQVKRLEAEMAGRDYPALAGTSSDEQLQAALFRQRDAYHRAQVQNYDSQIAGQSATISAGNDQARILQGRLDTLGQIETTREGLYRRDAGSLLLLLVARDARLDVDADLAAIRGKSAEAEHALKKLTAEKQAFLEDFRRATMEQLVELRDQRDTATEELKKMELRRMMVTLKAPADAVVLDLAQRSVGSVVRDAEPIVTLVPLDVPLEAEVSVSSLDIARIADGMDVRIKLDAYPFQKFGTASGSVKVISRDTFEPTQQEVTAGRSPLPFFRARVALNDTRLRAPEEAVRLLPGMTVSAEIKVGRRTIISYILYPLIKGLDSALREP</sequence>
<dbReference type="Pfam" id="PF26002">
    <property type="entry name" value="Beta-barrel_AprE"/>
    <property type="match status" value="1"/>
</dbReference>
<gene>
    <name evidence="13" type="ORF">FHP24_12390</name>
</gene>
<evidence type="ECO:0000256" key="2">
    <source>
        <dbReference type="ARBA" id="ARBA00009477"/>
    </source>
</evidence>
<comment type="similarity">
    <text evidence="2 9">Belongs to the membrane fusion protein (MFP) (TC 8.A.1) family.</text>
</comment>